<protein>
    <recommendedName>
        <fullName evidence="5">Late embryogenesis abundant protein LEA-2 subgroup domain-containing protein</fullName>
    </recommendedName>
</protein>
<dbReference type="Proteomes" id="UP001206595">
    <property type="component" value="Unassembled WGS sequence"/>
</dbReference>
<feature type="compositionally biased region" description="Basic and acidic residues" evidence="1">
    <location>
        <begin position="55"/>
        <end position="65"/>
    </location>
</feature>
<accession>A0AAD5HFL7</accession>
<feature type="compositionally biased region" description="Polar residues" evidence="1">
    <location>
        <begin position="23"/>
        <end position="32"/>
    </location>
</feature>
<dbReference type="RefSeq" id="XP_051447576.1">
    <property type="nucleotide sequence ID" value="XM_051593287.1"/>
</dbReference>
<keyword evidence="2" id="KW-1133">Transmembrane helix</keyword>
<keyword evidence="4" id="KW-1185">Reference proteome</keyword>
<feature type="compositionally biased region" description="Polar residues" evidence="1">
    <location>
        <begin position="39"/>
        <end position="51"/>
    </location>
</feature>
<name>A0AAD5HFL7_UMBRA</name>
<sequence length="396" mass="43274">MSYLNKEGTSNATAHTADRSQAAEPTTINSDGSADGLANQKNESPTANDVLSTKEGNETKGKESSLPENNQHGHVKGVGPPVAVEERHENPAWEKYISSPEQQRAVSPTDAQKNDNLEDTPSNKIVYLSNDDLTLFTSFPETKIETHLFDIKPLAEEHSSAPPTQDHESETSTISKASIDADQENKNEDGFDREKGLFGKKGFFVQKRRWMCSSCTRSSIVIVLFGLIVCISITLAFIWPRLPLLQIQGASLVVGPTVTYNPSATTYMASWDLDIATDNRNNYVPVTAVVIDTFVRHSLTGTIFGRGQQSNVVLRPVSQYKMTLPIDINYQAKPDDAVMNQILASCGPGPKSNTTQPLEVDFGITIHIWGLSYFGYTPTITLTPPAGGFMCPFSAT</sequence>
<evidence type="ECO:0000313" key="3">
    <source>
        <dbReference type="EMBL" id="KAI8582572.1"/>
    </source>
</evidence>
<evidence type="ECO:0000313" key="4">
    <source>
        <dbReference type="Proteomes" id="UP001206595"/>
    </source>
</evidence>
<dbReference type="AlphaFoldDB" id="A0AAD5HFL7"/>
<reference evidence="3" key="2">
    <citation type="journal article" date="2022" name="Proc. Natl. Acad. Sci. U.S.A.">
        <title>Diploid-dominant life cycles characterize the early evolution of Fungi.</title>
        <authorList>
            <person name="Amses K.R."/>
            <person name="Simmons D.R."/>
            <person name="Longcore J.E."/>
            <person name="Mondo S.J."/>
            <person name="Seto K."/>
            <person name="Jeronimo G.H."/>
            <person name="Bonds A.E."/>
            <person name="Quandt C.A."/>
            <person name="Davis W.J."/>
            <person name="Chang Y."/>
            <person name="Federici B.A."/>
            <person name="Kuo A."/>
            <person name="LaButti K."/>
            <person name="Pangilinan J."/>
            <person name="Andreopoulos W."/>
            <person name="Tritt A."/>
            <person name="Riley R."/>
            <person name="Hundley H."/>
            <person name="Johnson J."/>
            <person name="Lipzen A."/>
            <person name="Barry K."/>
            <person name="Lang B.F."/>
            <person name="Cuomo C.A."/>
            <person name="Buchler N.E."/>
            <person name="Grigoriev I.V."/>
            <person name="Spatafora J.W."/>
            <person name="Stajich J.E."/>
            <person name="James T.Y."/>
        </authorList>
    </citation>
    <scope>NUCLEOTIDE SEQUENCE</scope>
    <source>
        <strain evidence="3">AG</strain>
    </source>
</reference>
<keyword evidence="2" id="KW-0472">Membrane</keyword>
<evidence type="ECO:0008006" key="5">
    <source>
        <dbReference type="Google" id="ProtNLM"/>
    </source>
</evidence>
<dbReference type="EMBL" id="MU620900">
    <property type="protein sequence ID" value="KAI8582572.1"/>
    <property type="molecule type" value="Genomic_DNA"/>
</dbReference>
<proteinExistence type="predicted"/>
<reference evidence="3" key="1">
    <citation type="submission" date="2021-06" db="EMBL/GenBank/DDBJ databases">
        <authorList>
            <consortium name="DOE Joint Genome Institute"/>
            <person name="Mondo S.J."/>
            <person name="Amses K.R."/>
            <person name="Simmons D.R."/>
            <person name="Longcore J.E."/>
            <person name="Seto K."/>
            <person name="Alves G.H."/>
            <person name="Bonds A.E."/>
            <person name="Quandt C.A."/>
            <person name="Davis W.J."/>
            <person name="Chang Y."/>
            <person name="Letcher P.M."/>
            <person name="Powell M.J."/>
            <person name="Kuo A."/>
            <person name="Labutti K."/>
            <person name="Pangilinan J."/>
            <person name="Andreopoulos W."/>
            <person name="Tritt A."/>
            <person name="Riley R."/>
            <person name="Hundley H."/>
            <person name="Johnson J."/>
            <person name="Lipzen A."/>
            <person name="Barry K."/>
            <person name="Berbee M.L."/>
            <person name="Buchler N.E."/>
            <person name="Grigoriev I.V."/>
            <person name="Spatafora J.W."/>
            <person name="Stajich J.E."/>
            <person name="James T.Y."/>
        </authorList>
    </citation>
    <scope>NUCLEOTIDE SEQUENCE</scope>
    <source>
        <strain evidence="3">AG</strain>
    </source>
</reference>
<evidence type="ECO:0000256" key="2">
    <source>
        <dbReference type="SAM" id="Phobius"/>
    </source>
</evidence>
<keyword evidence="2" id="KW-0812">Transmembrane</keyword>
<feature type="transmembrane region" description="Helical" evidence="2">
    <location>
        <begin position="219"/>
        <end position="239"/>
    </location>
</feature>
<feature type="region of interest" description="Disordered" evidence="1">
    <location>
        <begin position="1"/>
        <end position="122"/>
    </location>
</feature>
<evidence type="ECO:0000256" key="1">
    <source>
        <dbReference type="SAM" id="MobiDB-lite"/>
    </source>
</evidence>
<feature type="compositionally biased region" description="Basic and acidic residues" evidence="1">
    <location>
        <begin position="157"/>
        <end position="170"/>
    </location>
</feature>
<gene>
    <name evidence="3" type="ORF">K450DRAFT_278250</name>
</gene>
<feature type="compositionally biased region" description="Basic and acidic residues" evidence="1">
    <location>
        <begin position="183"/>
        <end position="193"/>
    </location>
</feature>
<feature type="region of interest" description="Disordered" evidence="1">
    <location>
        <begin position="157"/>
        <end position="193"/>
    </location>
</feature>
<feature type="compositionally biased region" description="Polar residues" evidence="1">
    <location>
        <begin position="99"/>
        <end position="111"/>
    </location>
</feature>
<organism evidence="3 4">
    <name type="scientific">Umbelopsis ramanniana AG</name>
    <dbReference type="NCBI Taxonomy" id="1314678"/>
    <lineage>
        <taxon>Eukaryota</taxon>
        <taxon>Fungi</taxon>
        <taxon>Fungi incertae sedis</taxon>
        <taxon>Mucoromycota</taxon>
        <taxon>Mucoromycotina</taxon>
        <taxon>Umbelopsidomycetes</taxon>
        <taxon>Umbelopsidales</taxon>
        <taxon>Umbelopsidaceae</taxon>
        <taxon>Umbelopsis</taxon>
    </lineage>
</organism>
<dbReference type="GeneID" id="75918629"/>
<comment type="caution">
    <text evidence="3">The sequence shown here is derived from an EMBL/GenBank/DDBJ whole genome shotgun (WGS) entry which is preliminary data.</text>
</comment>